<dbReference type="PANTHER" id="PTHR13902">
    <property type="entry name" value="SERINE/THREONINE-PROTEIN KINASE WNK WITH NO LYSINE -RELATED"/>
    <property type="match status" value="1"/>
</dbReference>
<dbReference type="EC" id="2.7.11.1" evidence="1"/>
<sequence>MAPEMYEEHYDESVDVYAFGMCMLEMITGEYPYSECQFPAQIYKKVIQGIKPQCFEKIPVEYPEIREIIDRCTRLSRTERYTAKDLLIHDFFMPEELIGLRVEIKGRENAVCSTGNEVQMLLRVVDPKKRREYKQKENEAIQFTFDMQNDKPEEVSAQLALEEDSRTVVKLIQDKIIQLRKDRELYQNEQKRIKIEEEKHREEQQLQQELKELKEQKKEKKEKEAKSKLLRSFTWDICVVSEGIDGQKVPEPPTATIPTTAVATTDRCVSHSITVFECFVTVLA</sequence>
<keyword evidence="12" id="KW-1185">Reference proteome</keyword>
<keyword evidence="2" id="KW-0723">Serine/threonine-protein kinase</keyword>
<dbReference type="SUPFAM" id="SSF56112">
    <property type="entry name" value="Protein kinase-like (PK-like)"/>
    <property type="match status" value="1"/>
</dbReference>
<dbReference type="Gene3D" id="3.10.20.90">
    <property type="entry name" value="Phosphatidylinositol 3-kinase Catalytic Subunit, Chain A, domain 1"/>
    <property type="match status" value="1"/>
</dbReference>
<accession>A0A183J0K4</accession>
<dbReference type="InterPro" id="IPR011009">
    <property type="entry name" value="Kinase-like_dom_sf"/>
</dbReference>
<dbReference type="GO" id="GO:0005524">
    <property type="term" value="F:ATP binding"/>
    <property type="evidence" value="ECO:0007669"/>
    <property type="project" value="UniProtKB-KW"/>
</dbReference>
<keyword evidence="6" id="KW-0067">ATP-binding</keyword>
<keyword evidence="9" id="KW-0175">Coiled coil</keyword>
<evidence type="ECO:0000256" key="1">
    <source>
        <dbReference type="ARBA" id="ARBA00012513"/>
    </source>
</evidence>
<keyword evidence="3" id="KW-0808">Transferase</keyword>
<evidence type="ECO:0000259" key="10">
    <source>
        <dbReference type="PROSITE" id="PS50011"/>
    </source>
</evidence>
<protein>
    <recommendedName>
        <fullName evidence="1">non-specific serine/threonine protein kinase</fullName>
        <ecNumber evidence="1">2.7.11.1</ecNumber>
    </recommendedName>
</protein>
<organism evidence="13">
    <name type="scientific">Soboliphyme baturini</name>
    <dbReference type="NCBI Taxonomy" id="241478"/>
    <lineage>
        <taxon>Eukaryota</taxon>
        <taxon>Metazoa</taxon>
        <taxon>Ecdysozoa</taxon>
        <taxon>Nematoda</taxon>
        <taxon>Enoplea</taxon>
        <taxon>Dorylaimia</taxon>
        <taxon>Dioctophymatida</taxon>
        <taxon>Dioctophymatoidea</taxon>
        <taxon>Soboliphymatidae</taxon>
        <taxon>Soboliphyme</taxon>
    </lineage>
</organism>
<evidence type="ECO:0000256" key="8">
    <source>
        <dbReference type="ARBA" id="ARBA00048679"/>
    </source>
</evidence>
<dbReference type="WBParaSite" id="SBAD_0000974401-mRNA-1">
    <property type="protein sequence ID" value="SBAD_0000974401-mRNA-1"/>
    <property type="gene ID" value="SBAD_0000974401"/>
</dbReference>
<evidence type="ECO:0000256" key="4">
    <source>
        <dbReference type="ARBA" id="ARBA00022741"/>
    </source>
</evidence>
<dbReference type="PROSITE" id="PS50011">
    <property type="entry name" value="PROTEIN_KINASE_DOM"/>
    <property type="match status" value="1"/>
</dbReference>
<feature type="coiled-coil region" evidence="9">
    <location>
        <begin position="169"/>
        <end position="230"/>
    </location>
</feature>
<gene>
    <name evidence="11" type="ORF">SBAD_LOCUS9402</name>
</gene>
<dbReference type="InterPro" id="IPR000719">
    <property type="entry name" value="Prot_kinase_dom"/>
</dbReference>
<comment type="catalytic activity">
    <reaction evidence="8">
        <text>L-seryl-[protein] + ATP = O-phospho-L-seryl-[protein] + ADP + H(+)</text>
        <dbReference type="Rhea" id="RHEA:17989"/>
        <dbReference type="Rhea" id="RHEA-COMP:9863"/>
        <dbReference type="Rhea" id="RHEA-COMP:11604"/>
        <dbReference type="ChEBI" id="CHEBI:15378"/>
        <dbReference type="ChEBI" id="CHEBI:29999"/>
        <dbReference type="ChEBI" id="CHEBI:30616"/>
        <dbReference type="ChEBI" id="CHEBI:83421"/>
        <dbReference type="ChEBI" id="CHEBI:456216"/>
        <dbReference type="EC" id="2.7.11.1"/>
    </reaction>
</comment>
<dbReference type="GO" id="GO:0004674">
    <property type="term" value="F:protein serine/threonine kinase activity"/>
    <property type="evidence" value="ECO:0007669"/>
    <property type="project" value="UniProtKB-KW"/>
</dbReference>
<evidence type="ECO:0000256" key="5">
    <source>
        <dbReference type="ARBA" id="ARBA00022777"/>
    </source>
</evidence>
<dbReference type="Pfam" id="PF12202">
    <property type="entry name" value="OSR1_C"/>
    <property type="match status" value="1"/>
</dbReference>
<dbReference type="AlphaFoldDB" id="A0A183J0K4"/>
<dbReference type="InterPro" id="IPR050588">
    <property type="entry name" value="WNK_Ser-Thr_kinase"/>
</dbReference>
<evidence type="ECO:0000256" key="9">
    <source>
        <dbReference type="SAM" id="Coils"/>
    </source>
</evidence>
<comment type="catalytic activity">
    <reaction evidence="7">
        <text>L-threonyl-[protein] + ATP = O-phospho-L-threonyl-[protein] + ADP + H(+)</text>
        <dbReference type="Rhea" id="RHEA:46608"/>
        <dbReference type="Rhea" id="RHEA-COMP:11060"/>
        <dbReference type="Rhea" id="RHEA-COMP:11605"/>
        <dbReference type="ChEBI" id="CHEBI:15378"/>
        <dbReference type="ChEBI" id="CHEBI:30013"/>
        <dbReference type="ChEBI" id="CHEBI:30616"/>
        <dbReference type="ChEBI" id="CHEBI:61977"/>
        <dbReference type="ChEBI" id="CHEBI:456216"/>
        <dbReference type="EC" id="2.7.11.1"/>
    </reaction>
</comment>
<dbReference type="OrthoDB" id="4062651at2759"/>
<feature type="domain" description="Protein kinase" evidence="10">
    <location>
        <begin position="1"/>
        <end position="92"/>
    </location>
</feature>
<dbReference type="EMBL" id="UZAM01012678">
    <property type="protein sequence ID" value="VDP22959.1"/>
    <property type="molecule type" value="Genomic_DNA"/>
</dbReference>
<dbReference type="InterPro" id="IPR024678">
    <property type="entry name" value="Kinase_OSR1/WNK_CCT"/>
</dbReference>
<evidence type="ECO:0000313" key="11">
    <source>
        <dbReference type="EMBL" id="VDP22959.1"/>
    </source>
</evidence>
<dbReference type="Pfam" id="PF00069">
    <property type="entry name" value="Pkinase"/>
    <property type="match status" value="1"/>
</dbReference>
<evidence type="ECO:0000313" key="12">
    <source>
        <dbReference type="Proteomes" id="UP000270296"/>
    </source>
</evidence>
<keyword evidence="5" id="KW-0418">Kinase</keyword>
<reference evidence="11 12" key="2">
    <citation type="submission" date="2018-11" db="EMBL/GenBank/DDBJ databases">
        <authorList>
            <consortium name="Pathogen Informatics"/>
        </authorList>
    </citation>
    <scope>NUCLEOTIDE SEQUENCE [LARGE SCALE GENOMIC DNA]</scope>
</reference>
<dbReference type="Gene3D" id="1.10.510.10">
    <property type="entry name" value="Transferase(Phosphotransferase) domain 1"/>
    <property type="match status" value="1"/>
</dbReference>
<name>A0A183J0K4_9BILA</name>
<proteinExistence type="predicted"/>
<evidence type="ECO:0000256" key="2">
    <source>
        <dbReference type="ARBA" id="ARBA00022527"/>
    </source>
</evidence>
<dbReference type="Proteomes" id="UP000270296">
    <property type="component" value="Unassembled WGS sequence"/>
</dbReference>
<reference evidence="13" key="1">
    <citation type="submission" date="2016-06" db="UniProtKB">
        <authorList>
            <consortium name="WormBaseParasite"/>
        </authorList>
    </citation>
    <scope>IDENTIFICATION</scope>
</reference>
<evidence type="ECO:0000313" key="13">
    <source>
        <dbReference type="WBParaSite" id="SBAD_0000974401-mRNA-1"/>
    </source>
</evidence>
<evidence type="ECO:0000256" key="7">
    <source>
        <dbReference type="ARBA" id="ARBA00047899"/>
    </source>
</evidence>
<keyword evidence="4" id="KW-0547">Nucleotide-binding</keyword>
<evidence type="ECO:0000256" key="6">
    <source>
        <dbReference type="ARBA" id="ARBA00022840"/>
    </source>
</evidence>
<evidence type="ECO:0000256" key="3">
    <source>
        <dbReference type="ARBA" id="ARBA00022679"/>
    </source>
</evidence>